<feature type="region of interest" description="Disordered" evidence="2">
    <location>
        <begin position="279"/>
        <end position="315"/>
    </location>
</feature>
<evidence type="ECO:0000259" key="3">
    <source>
        <dbReference type="PROSITE" id="PS50158"/>
    </source>
</evidence>
<dbReference type="SMART" id="SM00343">
    <property type="entry name" value="ZnF_C2HC"/>
    <property type="match status" value="1"/>
</dbReference>
<comment type="caution">
    <text evidence="4">The sequence shown here is derived from an EMBL/GenBank/DDBJ whole genome shotgun (WGS) entry which is preliminary data.</text>
</comment>
<dbReference type="SUPFAM" id="SSF57756">
    <property type="entry name" value="Retrovirus zinc finger-like domains"/>
    <property type="match status" value="1"/>
</dbReference>
<keyword evidence="1" id="KW-0479">Metal-binding</keyword>
<feature type="region of interest" description="Disordered" evidence="2">
    <location>
        <begin position="423"/>
        <end position="505"/>
    </location>
</feature>
<dbReference type="GO" id="GO:0008270">
    <property type="term" value="F:zinc ion binding"/>
    <property type="evidence" value="ECO:0007669"/>
    <property type="project" value="UniProtKB-KW"/>
</dbReference>
<dbReference type="Pfam" id="PF03716">
    <property type="entry name" value="WCCH"/>
    <property type="match status" value="1"/>
</dbReference>
<organism evidence="4 5">
    <name type="scientific">Fusarium oxysporum f. sp. narcissi</name>
    <dbReference type="NCBI Taxonomy" id="451672"/>
    <lineage>
        <taxon>Eukaryota</taxon>
        <taxon>Fungi</taxon>
        <taxon>Dikarya</taxon>
        <taxon>Ascomycota</taxon>
        <taxon>Pezizomycotina</taxon>
        <taxon>Sordariomycetes</taxon>
        <taxon>Hypocreomycetidae</taxon>
        <taxon>Hypocreales</taxon>
        <taxon>Nectriaceae</taxon>
        <taxon>Fusarium</taxon>
        <taxon>Fusarium oxysporum species complex</taxon>
    </lineage>
</organism>
<name>A0A4Q2UXE3_FUSOX</name>
<evidence type="ECO:0000256" key="1">
    <source>
        <dbReference type="PROSITE-ProRule" id="PRU00047"/>
    </source>
</evidence>
<dbReference type="GO" id="GO:0003676">
    <property type="term" value="F:nucleic acid binding"/>
    <property type="evidence" value="ECO:0007669"/>
    <property type="project" value="InterPro"/>
</dbReference>
<keyword evidence="1" id="KW-0863">Zinc-finger</keyword>
<evidence type="ECO:0000313" key="4">
    <source>
        <dbReference type="EMBL" id="RYC79175.1"/>
    </source>
</evidence>
<feature type="compositionally biased region" description="Basic and acidic residues" evidence="2">
    <location>
        <begin position="282"/>
        <end position="293"/>
    </location>
</feature>
<dbReference type="PROSITE" id="PS50158">
    <property type="entry name" value="ZF_CCHC"/>
    <property type="match status" value="1"/>
</dbReference>
<dbReference type="InterPro" id="IPR032567">
    <property type="entry name" value="RTL1-rel"/>
</dbReference>
<dbReference type="PANTHER" id="PTHR15503">
    <property type="entry name" value="LDOC1 RELATED"/>
    <property type="match status" value="1"/>
</dbReference>
<dbReference type="Gene3D" id="4.10.60.10">
    <property type="entry name" value="Zinc finger, CCHC-type"/>
    <property type="match status" value="1"/>
</dbReference>
<protein>
    <recommendedName>
        <fullName evidence="3">CCHC-type domain-containing protein</fullName>
    </recommendedName>
</protein>
<feature type="compositionally biased region" description="Basic and acidic residues" evidence="2">
    <location>
        <begin position="442"/>
        <end position="488"/>
    </location>
</feature>
<dbReference type="Proteomes" id="UP000290540">
    <property type="component" value="Unassembled WGS sequence"/>
</dbReference>
<dbReference type="InterPro" id="IPR005162">
    <property type="entry name" value="Retrotrans_gag_dom"/>
</dbReference>
<evidence type="ECO:0000313" key="5">
    <source>
        <dbReference type="Proteomes" id="UP000290540"/>
    </source>
</evidence>
<feature type="compositionally biased region" description="Low complexity" evidence="2">
    <location>
        <begin position="7"/>
        <end position="24"/>
    </location>
</feature>
<reference evidence="4 5" key="1">
    <citation type="submission" date="2016-12" db="EMBL/GenBank/DDBJ databases">
        <title>Draft genome sequence of Fusarium oxysporum causing rot on Narcissus.</title>
        <authorList>
            <person name="Armitage A.D."/>
            <person name="Taylor A."/>
            <person name="Clarkson J.P."/>
            <person name="Harrison R.J."/>
            <person name="Jackson A.C."/>
        </authorList>
    </citation>
    <scope>NUCLEOTIDE SEQUENCE [LARGE SCALE GENOMIC DNA]</scope>
    <source>
        <strain evidence="4 5">N139</strain>
    </source>
</reference>
<feature type="region of interest" description="Disordered" evidence="2">
    <location>
        <begin position="1"/>
        <end position="40"/>
    </location>
</feature>
<proteinExistence type="predicted"/>
<keyword evidence="1" id="KW-0862">Zinc</keyword>
<sequence>MAAHVNPVQQHAAPNVAPAPVNNDQDMDNNSESSTDSDVAQLRQQITDMTTEMDNLRQALTEAAELQAQQAANHQNAIQEMRNLAATAASGKEMGEIVKPNAPEPFDGNPARLATFLTQCRAYMSYFPNQFANDSNRVMYASGRLKGNAAQWFQPMLEEITTTPEDELSPRTFQIYNTYPEFEKAIRQAFGSVNEKSQAERKIKVLRQTKSASEYGTEFLQLATKLGWDQEPLMSLFFDGLKETVQAELYKEARPKTLVDYIGRAVEIDDMQFQWRIRHNRNNQERQGNKPRYDANQGRRRQNDTSYGTDAGPMKIGMAKRDKSQITCYNCGKKGHYERDCKNPVKTNQKYRPVPEGKKINMVKRNDEPQMAIKTINMTRKDGYDMTQPTKYIQDFDPSLDVHDPFLSKEETLEKYYPDVKPEQRPILGHSAPVVKSYVQSEEERRERRKNEYARRMEDPEFKRKERERKKESDLRQKKRREENEQLRIKQWQPVPTETEHNQQLTKGKSIFMVRKGKEIAPNTDNEPSTKRVNQEIDNIPVKITPRRPNRHINDPNYLESCRVQRESDARKLKIKDEKTVWNTPIVPQYDEFNQRFWTSKHQKYTELARERAITEQDDDIYIRAYTKEILEDPTTPEERMQAERDLRRYPDHPNHKQISWISCTRHYCSRHQQDKIANDCFPVQVPEHQEQKPYLIIDTVGYRVTKKYRGSQVAKLEAHTETRERALAHIQNSRHIAQWRQKVQQEVEIAEDEAFDRELSQINQDITRWEEEISQDEQDIFRQLEKQQLQDRLIQTEEEKGRPLTEEERANIILDHEVGKMEAAHQQKLATQNECPDDINCTKSECSMDHPWGKGTRHL</sequence>
<gene>
    <name evidence="4" type="ORF">BFJ63_vAg17949</name>
</gene>
<dbReference type="InterPro" id="IPR001878">
    <property type="entry name" value="Znf_CCHC"/>
</dbReference>
<accession>A0A4Q2UXE3</accession>
<dbReference type="EMBL" id="MQTW01000747">
    <property type="protein sequence ID" value="RYC79175.1"/>
    <property type="molecule type" value="Genomic_DNA"/>
</dbReference>
<dbReference type="AlphaFoldDB" id="A0A4Q2UXE3"/>
<evidence type="ECO:0000256" key="2">
    <source>
        <dbReference type="SAM" id="MobiDB-lite"/>
    </source>
</evidence>
<feature type="domain" description="CCHC-type" evidence="3">
    <location>
        <begin position="328"/>
        <end position="343"/>
    </location>
</feature>
<dbReference type="InterPro" id="IPR005159">
    <property type="entry name" value="WCCH"/>
</dbReference>
<feature type="compositionally biased region" description="Polar residues" evidence="2">
    <location>
        <begin position="28"/>
        <end position="40"/>
    </location>
</feature>
<dbReference type="PANTHER" id="PTHR15503:SF22">
    <property type="entry name" value="TRANSPOSON TY3-I GAG POLYPROTEIN"/>
    <property type="match status" value="1"/>
</dbReference>
<dbReference type="InterPro" id="IPR036875">
    <property type="entry name" value="Znf_CCHC_sf"/>
</dbReference>
<dbReference type="Pfam" id="PF03732">
    <property type="entry name" value="Retrotrans_gag"/>
    <property type="match status" value="1"/>
</dbReference>
<dbReference type="Pfam" id="PF00098">
    <property type="entry name" value="zf-CCHC"/>
    <property type="match status" value="1"/>
</dbReference>